<reference evidence="2 3" key="1">
    <citation type="submission" date="2023-10" db="EMBL/GenBank/DDBJ databases">
        <title>Bacteria for the degradation of biodegradable plastic PBAT(Polybutylene adipate terephthalate).</title>
        <authorList>
            <person name="Weon H.-Y."/>
            <person name="Yeon J."/>
        </authorList>
    </citation>
    <scope>NUCLEOTIDE SEQUENCE [LARGE SCALE GENOMIC DNA]</scope>
    <source>
        <strain evidence="2 3">SBD 7-3</strain>
    </source>
</reference>
<sequence length="117" mass="12407">MKPTPVAAALVFAAATLAPWAAQAQSMRCKNDLANVGEGKASVLQKCGEPMHRESFCKPVAQTPAPSPNAGGTTVVNVTPCETVDEWTYNPGRGQFLTILRFESGRLAGISYGDRVK</sequence>
<keyword evidence="3" id="KW-1185">Reference proteome</keyword>
<dbReference type="EMBL" id="CP136336">
    <property type="protein sequence ID" value="WOB08661.1"/>
    <property type="molecule type" value="Genomic_DNA"/>
</dbReference>
<dbReference type="RefSeq" id="WP_316701476.1">
    <property type="nucleotide sequence ID" value="NZ_CP136336.1"/>
</dbReference>
<accession>A0ABZ0CVX4</accession>
<feature type="signal peptide" evidence="1">
    <location>
        <begin position="1"/>
        <end position="24"/>
    </location>
</feature>
<evidence type="ECO:0000256" key="1">
    <source>
        <dbReference type="SAM" id="SignalP"/>
    </source>
</evidence>
<name>A0ABZ0CVX4_9BURK</name>
<protein>
    <submittedName>
        <fullName evidence="2">DUF2845 domain-containing protein</fullName>
    </submittedName>
</protein>
<evidence type="ECO:0000313" key="3">
    <source>
        <dbReference type="Proteomes" id="UP001303946"/>
    </source>
</evidence>
<proteinExistence type="predicted"/>
<evidence type="ECO:0000313" key="2">
    <source>
        <dbReference type="EMBL" id="WOB08661.1"/>
    </source>
</evidence>
<feature type="chain" id="PRO_5046566735" evidence="1">
    <location>
        <begin position="25"/>
        <end position="117"/>
    </location>
</feature>
<keyword evidence="1" id="KW-0732">Signal</keyword>
<dbReference type="Pfam" id="PF11006">
    <property type="entry name" value="DUF2845"/>
    <property type="match status" value="1"/>
</dbReference>
<organism evidence="2 3">
    <name type="scientific">Piscinibacter gummiphilus</name>
    <dbReference type="NCBI Taxonomy" id="946333"/>
    <lineage>
        <taxon>Bacteria</taxon>
        <taxon>Pseudomonadati</taxon>
        <taxon>Pseudomonadota</taxon>
        <taxon>Betaproteobacteria</taxon>
        <taxon>Burkholderiales</taxon>
        <taxon>Sphaerotilaceae</taxon>
        <taxon>Piscinibacter</taxon>
    </lineage>
</organism>
<gene>
    <name evidence="2" type="ORF">RXV79_01080</name>
</gene>
<dbReference type="InterPro" id="IPR021268">
    <property type="entry name" value="DUF2845"/>
</dbReference>
<dbReference type="Proteomes" id="UP001303946">
    <property type="component" value="Chromosome"/>
</dbReference>